<dbReference type="PANTHER" id="PTHR10066:SF67">
    <property type="entry name" value="BETA-GLUCURONIDASE"/>
    <property type="match status" value="1"/>
</dbReference>
<dbReference type="GO" id="GO:0005615">
    <property type="term" value="C:extracellular space"/>
    <property type="evidence" value="ECO:0007669"/>
    <property type="project" value="TreeGrafter"/>
</dbReference>
<dbReference type="FunFam" id="3.20.20.80:FF:000080">
    <property type="entry name" value="Beta-glucuronidase UidA"/>
    <property type="match status" value="1"/>
</dbReference>
<feature type="chain" id="PRO_5037609574" description="Beta-glucuronidase" evidence="8">
    <location>
        <begin position="16"/>
        <end position="676"/>
    </location>
</feature>
<dbReference type="SUPFAM" id="SSF49785">
    <property type="entry name" value="Galactose-binding domain-like"/>
    <property type="match status" value="1"/>
</dbReference>
<keyword evidence="12" id="KW-1185">Reference proteome</keyword>
<dbReference type="EC" id="3.2.1.31" evidence="3"/>
<evidence type="ECO:0000259" key="10">
    <source>
        <dbReference type="Pfam" id="PF02836"/>
    </source>
</evidence>
<evidence type="ECO:0000256" key="8">
    <source>
        <dbReference type="SAM" id="SignalP"/>
    </source>
</evidence>
<evidence type="ECO:0000259" key="9">
    <source>
        <dbReference type="Pfam" id="PF00703"/>
    </source>
</evidence>
<evidence type="ECO:0000256" key="7">
    <source>
        <dbReference type="SAM" id="MobiDB-lite"/>
    </source>
</evidence>
<protein>
    <recommendedName>
        <fullName evidence="4">Beta-glucuronidase</fullName>
        <ecNumber evidence="3">3.2.1.31</ecNumber>
    </recommendedName>
</protein>
<evidence type="ECO:0000313" key="12">
    <source>
        <dbReference type="Proteomes" id="UP000887540"/>
    </source>
</evidence>
<comment type="similarity">
    <text evidence="2">Belongs to the glycosyl hydrolase 2 family.</text>
</comment>
<dbReference type="Proteomes" id="UP000887540">
    <property type="component" value="Unplaced"/>
</dbReference>
<dbReference type="GO" id="GO:0019391">
    <property type="term" value="P:glucuronoside catabolic process"/>
    <property type="evidence" value="ECO:0007669"/>
    <property type="project" value="TreeGrafter"/>
</dbReference>
<dbReference type="SUPFAM" id="SSF49303">
    <property type="entry name" value="beta-Galactosidase/glucuronidase domain"/>
    <property type="match status" value="1"/>
</dbReference>
<dbReference type="InterPro" id="IPR006101">
    <property type="entry name" value="Glyco_hydro_2"/>
</dbReference>
<dbReference type="Gene3D" id="2.60.40.10">
    <property type="entry name" value="Immunoglobulins"/>
    <property type="match status" value="1"/>
</dbReference>
<dbReference type="PRINTS" id="PR00132">
    <property type="entry name" value="GLHYDRLASE2"/>
</dbReference>
<dbReference type="InterPro" id="IPR008979">
    <property type="entry name" value="Galactose-bd-like_sf"/>
</dbReference>
<dbReference type="FunFam" id="2.60.120.260:FF:000198">
    <property type="entry name" value="Beta-glucuronidase"/>
    <property type="match status" value="1"/>
</dbReference>
<reference evidence="13" key="1">
    <citation type="submission" date="2022-11" db="UniProtKB">
        <authorList>
            <consortium name="WormBaseParasite"/>
        </authorList>
    </citation>
    <scope>IDENTIFICATION</scope>
</reference>
<keyword evidence="8" id="KW-0732">Signal</keyword>
<evidence type="ECO:0000256" key="1">
    <source>
        <dbReference type="ARBA" id="ARBA00003025"/>
    </source>
</evidence>
<dbReference type="GO" id="GO:0004566">
    <property type="term" value="F:beta-glucuronidase activity"/>
    <property type="evidence" value="ECO:0007669"/>
    <property type="project" value="UniProtKB-EC"/>
</dbReference>
<feature type="domain" description="Glycoside hydrolase family 2 catalytic" evidence="10">
    <location>
        <begin position="318"/>
        <end position="611"/>
    </location>
</feature>
<dbReference type="GO" id="GO:0030246">
    <property type="term" value="F:carbohydrate binding"/>
    <property type="evidence" value="ECO:0007669"/>
    <property type="project" value="TreeGrafter"/>
</dbReference>
<sequence length="676" mass="76784">MRCLLVLSLFLYTYALYPQRNEIRQYDSLDGLWTFVREQSNTNGTGLVNQWYLSDLSTFPNATQIPVPSAYNDLVEQREWRDHVGWVWYQLKYTPAQRDQGLRTFLRFESVNYFAMVFLNDKNVGNHTGGHLPFEFEVTFDYTKINFITVAVNNTLSNSTIPPGEFQYKTEVYTINGQPYSVYPDGFFEQTPDFDFFNYAGILRSAYVLKLGSVFISDVWIIAQANGSLSYTITLDKSTTGLTANVTVSSLQPTTGTIVYSGTGLQNSAIVQNIELWYPRGYGYPSLYVMEAKLLNGTQVIDIYRETFGFRTVTWDSDKIYINGKPFYCHGFGAHEDFELHGRGYNPVVMIKDLNTMEWMNGNCYRTSHYPYSQERAYEADRRGIAVITETPAVGMRLFDNTNLALHKYMLTEMIQRDKNHPSVIAWSMSNEPQTYKNESKAYYQQLANVSRTLDSTRPVTNVLDTNWDDDQIAEWLDIICINRYYGWYSNTGYLQTIANSYIGNFLAWKQKFNKPMILTEYGAGAIAGLTREPGVDFTEEYQVEVIRRVHMALDELRKNGTITGEMIWNFADFMTSQSTTRAAGNHKGVLTRNRQPKMAAYVIKDRYYNLTVELANATSATSTSSATATSSGSTQSTITSSNSSTNPSNAVSARNYASMCASIILGLILLFAMSV</sequence>
<proteinExistence type="inferred from homology"/>
<evidence type="ECO:0000256" key="4">
    <source>
        <dbReference type="ARBA" id="ARBA00016205"/>
    </source>
</evidence>
<dbReference type="InterPro" id="IPR006102">
    <property type="entry name" value="Ig-like_GH2"/>
</dbReference>
<dbReference type="InterPro" id="IPR013783">
    <property type="entry name" value="Ig-like_fold"/>
</dbReference>
<feature type="domain" description="Glycoside hydrolase family 2 immunoglobulin-like beta-sandwich" evidence="9">
    <location>
        <begin position="214"/>
        <end position="311"/>
    </location>
</feature>
<evidence type="ECO:0000256" key="6">
    <source>
        <dbReference type="ARBA" id="ARBA00023295"/>
    </source>
</evidence>
<dbReference type="InterPro" id="IPR036156">
    <property type="entry name" value="Beta-gal/glucu_dom_sf"/>
</dbReference>
<feature type="signal peptide" evidence="8">
    <location>
        <begin position="1"/>
        <end position="15"/>
    </location>
</feature>
<comment type="function">
    <text evidence="1">Plays an important role in the degradation of dermatan and keratan sulfates.</text>
</comment>
<name>A0A914EFF7_9BILA</name>
<dbReference type="Pfam" id="PF00703">
    <property type="entry name" value="Glyco_hydro_2"/>
    <property type="match status" value="1"/>
</dbReference>
<evidence type="ECO:0000256" key="2">
    <source>
        <dbReference type="ARBA" id="ARBA00007401"/>
    </source>
</evidence>
<dbReference type="InterPro" id="IPR006103">
    <property type="entry name" value="Glyco_hydro_2_cat"/>
</dbReference>
<dbReference type="Pfam" id="PF02836">
    <property type="entry name" value="Glyco_hydro_2_C"/>
    <property type="match status" value="1"/>
</dbReference>
<keyword evidence="6" id="KW-0326">Glycosidase</keyword>
<feature type="region of interest" description="Disordered" evidence="7">
    <location>
        <begin position="622"/>
        <end position="649"/>
    </location>
</feature>
<organism evidence="12 13">
    <name type="scientific">Acrobeloides nanus</name>
    <dbReference type="NCBI Taxonomy" id="290746"/>
    <lineage>
        <taxon>Eukaryota</taxon>
        <taxon>Metazoa</taxon>
        <taxon>Ecdysozoa</taxon>
        <taxon>Nematoda</taxon>
        <taxon>Chromadorea</taxon>
        <taxon>Rhabditida</taxon>
        <taxon>Tylenchina</taxon>
        <taxon>Cephalobomorpha</taxon>
        <taxon>Cephaloboidea</taxon>
        <taxon>Cephalobidae</taxon>
        <taxon>Acrobeloides</taxon>
    </lineage>
</organism>
<dbReference type="WBParaSite" id="ACRNAN_scaffold7715.g10776.t1">
    <property type="protein sequence ID" value="ACRNAN_scaffold7715.g10776.t1"/>
    <property type="gene ID" value="ACRNAN_scaffold7715.g10776"/>
</dbReference>
<dbReference type="GO" id="GO:0005975">
    <property type="term" value="P:carbohydrate metabolic process"/>
    <property type="evidence" value="ECO:0007669"/>
    <property type="project" value="InterPro"/>
</dbReference>
<dbReference type="Gene3D" id="2.60.120.260">
    <property type="entry name" value="Galactose-binding domain-like"/>
    <property type="match status" value="1"/>
</dbReference>
<evidence type="ECO:0000313" key="13">
    <source>
        <dbReference type="WBParaSite" id="ACRNAN_scaffold7715.g10776.t1"/>
    </source>
</evidence>
<feature type="domain" description="Glycosyl hydrolases family 2 sugar binding" evidence="11">
    <location>
        <begin position="27"/>
        <end position="210"/>
    </location>
</feature>
<dbReference type="InterPro" id="IPR017853">
    <property type="entry name" value="GH"/>
</dbReference>
<dbReference type="Gene3D" id="3.20.20.80">
    <property type="entry name" value="Glycosidases"/>
    <property type="match status" value="1"/>
</dbReference>
<accession>A0A914EFF7</accession>
<dbReference type="AlphaFoldDB" id="A0A914EFF7"/>
<dbReference type="PANTHER" id="PTHR10066">
    <property type="entry name" value="BETA-GLUCURONIDASE"/>
    <property type="match status" value="1"/>
</dbReference>
<keyword evidence="5" id="KW-0378">Hydrolase</keyword>
<dbReference type="Pfam" id="PF02837">
    <property type="entry name" value="Glyco_hydro_2_N"/>
    <property type="match status" value="1"/>
</dbReference>
<dbReference type="SUPFAM" id="SSF51445">
    <property type="entry name" value="(Trans)glycosidases"/>
    <property type="match status" value="1"/>
</dbReference>
<dbReference type="InterPro" id="IPR006104">
    <property type="entry name" value="Glyco_hydro_2_N"/>
</dbReference>
<evidence type="ECO:0000256" key="5">
    <source>
        <dbReference type="ARBA" id="ARBA00022801"/>
    </source>
</evidence>
<evidence type="ECO:0000259" key="11">
    <source>
        <dbReference type="Pfam" id="PF02837"/>
    </source>
</evidence>
<evidence type="ECO:0000256" key="3">
    <source>
        <dbReference type="ARBA" id="ARBA00012761"/>
    </source>
</evidence>